<evidence type="ECO:0000256" key="1">
    <source>
        <dbReference type="SAM" id="Phobius"/>
    </source>
</evidence>
<evidence type="ECO:0000313" key="2">
    <source>
        <dbReference type="EMBL" id="MBZ2206582.1"/>
    </source>
</evidence>
<name>A0ABS7SLL3_9BURK</name>
<keyword evidence="1" id="KW-0812">Transmembrane</keyword>
<reference evidence="2 3" key="1">
    <citation type="submission" date="2021-08" db="EMBL/GenBank/DDBJ databases">
        <title>Massilia sp. R798.</title>
        <authorList>
            <person name="Baek J.H."/>
            <person name="Jung H.S."/>
            <person name="Kim K.R."/>
            <person name="Jeon C.O."/>
        </authorList>
    </citation>
    <scope>NUCLEOTIDE SEQUENCE [LARGE SCALE GENOMIC DNA]</scope>
    <source>
        <strain evidence="2 3">R798</strain>
    </source>
</reference>
<proteinExistence type="predicted"/>
<protein>
    <submittedName>
        <fullName evidence="2">Uncharacterized protein</fullName>
    </submittedName>
</protein>
<keyword evidence="3" id="KW-1185">Reference proteome</keyword>
<dbReference type="EMBL" id="JAFBIL020000002">
    <property type="protein sequence ID" value="MBZ2206582.1"/>
    <property type="molecule type" value="Genomic_DNA"/>
</dbReference>
<keyword evidence="1" id="KW-0472">Membrane</keyword>
<dbReference type="Proteomes" id="UP000809349">
    <property type="component" value="Unassembled WGS sequence"/>
</dbReference>
<evidence type="ECO:0000313" key="3">
    <source>
        <dbReference type="Proteomes" id="UP000809349"/>
    </source>
</evidence>
<feature type="transmembrane region" description="Helical" evidence="1">
    <location>
        <begin position="127"/>
        <end position="151"/>
    </location>
</feature>
<organism evidence="2 3">
    <name type="scientific">Massilia soli</name>
    <dbReference type="NCBI Taxonomy" id="2792854"/>
    <lineage>
        <taxon>Bacteria</taxon>
        <taxon>Pseudomonadati</taxon>
        <taxon>Pseudomonadota</taxon>
        <taxon>Betaproteobacteria</taxon>
        <taxon>Burkholderiales</taxon>
        <taxon>Oxalobacteraceae</taxon>
        <taxon>Telluria group</taxon>
        <taxon>Massilia</taxon>
    </lineage>
</organism>
<dbReference type="RefSeq" id="WP_223466559.1">
    <property type="nucleotide sequence ID" value="NZ_JAFBIL020000002.1"/>
</dbReference>
<sequence>MNPSEELAVGQIELVDAKKDLAALTKENAKLEMRVANGIAGSAGVRATVLEAAKAFTVLNSAGVAAMLAMTQALIVKDSFGPFKWFAIAILSSFLIGAVSACLTFLVHTESALIALIEDTPAPAIAGVMWCIRASIFFFILGAALMVCGVATRY</sequence>
<keyword evidence="1" id="KW-1133">Transmembrane helix</keyword>
<accession>A0ABS7SLL3</accession>
<feature type="transmembrane region" description="Helical" evidence="1">
    <location>
        <begin position="55"/>
        <end position="76"/>
    </location>
</feature>
<comment type="caution">
    <text evidence="2">The sequence shown here is derived from an EMBL/GenBank/DDBJ whole genome shotgun (WGS) entry which is preliminary data.</text>
</comment>
<gene>
    <name evidence="2" type="ORF">I4X03_004850</name>
</gene>
<feature type="transmembrane region" description="Helical" evidence="1">
    <location>
        <begin position="83"/>
        <end position="107"/>
    </location>
</feature>